<protein>
    <submittedName>
        <fullName evidence="1">Uncharacterized protein</fullName>
    </submittedName>
</protein>
<proteinExistence type="predicted"/>
<evidence type="ECO:0000313" key="1">
    <source>
        <dbReference type="EMBL" id="CAK5073519.1"/>
    </source>
</evidence>
<name>A0ACB0Z3H1_MELEN</name>
<gene>
    <name evidence="1" type="ORF">MENTE1834_LOCUS20197</name>
</gene>
<dbReference type="Proteomes" id="UP001497535">
    <property type="component" value="Unassembled WGS sequence"/>
</dbReference>
<reference evidence="1" key="1">
    <citation type="submission" date="2023-11" db="EMBL/GenBank/DDBJ databases">
        <authorList>
            <person name="Poullet M."/>
        </authorList>
    </citation>
    <scope>NUCLEOTIDE SEQUENCE</scope>
    <source>
        <strain evidence="1">E1834</strain>
    </source>
</reference>
<keyword evidence="2" id="KW-1185">Reference proteome</keyword>
<organism evidence="1 2">
    <name type="scientific">Meloidogyne enterolobii</name>
    <name type="common">Root-knot nematode worm</name>
    <name type="synonym">Meloidogyne mayaguensis</name>
    <dbReference type="NCBI Taxonomy" id="390850"/>
    <lineage>
        <taxon>Eukaryota</taxon>
        <taxon>Metazoa</taxon>
        <taxon>Ecdysozoa</taxon>
        <taxon>Nematoda</taxon>
        <taxon>Chromadorea</taxon>
        <taxon>Rhabditida</taxon>
        <taxon>Tylenchina</taxon>
        <taxon>Tylenchomorpha</taxon>
        <taxon>Tylenchoidea</taxon>
        <taxon>Meloidogynidae</taxon>
        <taxon>Meloidogyninae</taxon>
        <taxon>Meloidogyne</taxon>
    </lineage>
</organism>
<comment type="caution">
    <text evidence="1">The sequence shown here is derived from an EMBL/GenBank/DDBJ whole genome shotgun (WGS) entry which is preliminary data.</text>
</comment>
<accession>A0ACB0Z3H1</accession>
<dbReference type="EMBL" id="CAVMJV010000024">
    <property type="protein sequence ID" value="CAK5073519.1"/>
    <property type="molecule type" value="Genomic_DNA"/>
</dbReference>
<sequence>MYNFELDLNEKSQFPLEYNRATGTEEEFKRVLEWQEKFFKAFFGEEKYEAYVKLSGDKDKYDQLVKFVKPYARKLKDILKAAEDNASAILKYIFFEELTEVKPEDVKDALGNSVKALSDELPKLLIKEKFEKVLKDESKDNVKDVANVENVVKLSKKIKNVLGIQQQTNLSDGDVIKYLKELYKIAYEMKMKPGKPVKRPCYITVGKVCIIDVCMFLNFIFKYYKT</sequence>
<evidence type="ECO:0000313" key="2">
    <source>
        <dbReference type="Proteomes" id="UP001497535"/>
    </source>
</evidence>